<comment type="caution">
    <text evidence="1">The sequence shown here is derived from an EMBL/GenBank/DDBJ whole genome shotgun (WGS) entry which is preliminary data.</text>
</comment>
<sequence>MAVVIHHATAASRRTSTTITTSVVVVVFSCDNGLKPGTRRRNAVLDCPLVAARTSEPPRASGNWEDWEILQQWIYLLHPQCIDGFIIHIIVKAEALHHFTGPGATVSPGLSQAGLQPPPSLRP</sequence>
<gene>
    <name evidence="1" type="ORF">PLEPLA_LOCUS15366</name>
</gene>
<name>A0A9N7YHY4_PLEPL</name>
<evidence type="ECO:0000313" key="2">
    <source>
        <dbReference type="Proteomes" id="UP001153269"/>
    </source>
</evidence>
<dbReference type="Proteomes" id="UP001153269">
    <property type="component" value="Unassembled WGS sequence"/>
</dbReference>
<proteinExistence type="predicted"/>
<dbReference type="AlphaFoldDB" id="A0A9N7YHY4"/>
<dbReference type="EMBL" id="CADEAL010000968">
    <property type="protein sequence ID" value="CAB1427427.1"/>
    <property type="molecule type" value="Genomic_DNA"/>
</dbReference>
<evidence type="ECO:0000313" key="1">
    <source>
        <dbReference type="EMBL" id="CAB1427427.1"/>
    </source>
</evidence>
<protein>
    <submittedName>
        <fullName evidence="1">Uncharacterized protein</fullName>
    </submittedName>
</protein>
<keyword evidence="2" id="KW-1185">Reference proteome</keyword>
<accession>A0A9N7YHY4</accession>
<organism evidence="1 2">
    <name type="scientific">Pleuronectes platessa</name>
    <name type="common">European plaice</name>
    <dbReference type="NCBI Taxonomy" id="8262"/>
    <lineage>
        <taxon>Eukaryota</taxon>
        <taxon>Metazoa</taxon>
        <taxon>Chordata</taxon>
        <taxon>Craniata</taxon>
        <taxon>Vertebrata</taxon>
        <taxon>Euteleostomi</taxon>
        <taxon>Actinopterygii</taxon>
        <taxon>Neopterygii</taxon>
        <taxon>Teleostei</taxon>
        <taxon>Neoteleostei</taxon>
        <taxon>Acanthomorphata</taxon>
        <taxon>Carangaria</taxon>
        <taxon>Pleuronectiformes</taxon>
        <taxon>Pleuronectoidei</taxon>
        <taxon>Pleuronectidae</taxon>
        <taxon>Pleuronectes</taxon>
    </lineage>
</organism>
<reference evidence="1" key="1">
    <citation type="submission" date="2020-03" db="EMBL/GenBank/DDBJ databases">
        <authorList>
            <person name="Weist P."/>
        </authorList>
    </citation>
    <scope>NUCLEOTIDE SEQUENCE</scope>
</reference>